<dbReference type="InterPro" id="IPR007748">
    <property type="entry name" value="AcMNPV_Orf109"/>
</dbReference>
<dbReference type="Pfam" id="PF05054">
    <property type="entry name" value="AcMNPV_Ac109"/>
    <property type="match status" value="2"/>
</dbReference>
<protein>
    <submittedName>
        <fullName evidence="1">PlxyGVORF43 protein</fullName>
    </submittedName>
</protein>
<sequence length="414" mass="47320">MSRCWSTGTLSLSAIFCFRSAIESVDSTSTVMVLPVRVFTKICIARMVRAQSDNTQYITNILRNIVQMTEPKIHVHVSDSFVNFPYYLVVAKPPTSRLVVYVPTFEDERAVSKKILNKQGYAEVEVLKHVSNFLQDVTDESQVVYWNCIGTITRTGAGITHVYTVVLSDNVYDCQKIEVATSITRPLCPLQVDYESHVNDRTLLVGEMAGDDEMIALTQKTDVDNFLICFRKDTPLGIKILNIKRYLILLSLRARRATFSIYMTYDELTIVHRELSWESVRRVLRDGKIGQCNVLDRKSYVYVKNALELLDIDNQDMKSVHMLLDAFTPLVMRYHLVPDVFIELNNISGANKHVRLYCKYMALAITNRGLVPINLPTNNPSPPVATTPTLDERFYTQLGTRQIYAKPPEYNYFI</sequence>
<gene>
    <name evidence="1" type="primary">PlxyGV043</name>
</gene>
<dbReference type="EMBL" id="KU666537">
    <property type="protein sequence ID" value="ANY57562.1"/>
    <property type="molecule type" value="Genomic_DNA"/>
</dbReference>
<reference evidence="1" key="1">
    <citation type="journal article" date="2016" name="Arch. Virol.">
        <title>The comparative analysis of complete genome sequences from two South African betabaculoviruses: Phthorimaea operculella granulovirus and Plutella xylostella granulovirus.</title>
        <authorList>
            <person name="Jukes M.D."/>
            <person name="Motsoeneng B.M."/>
            <person name="Knox C.M."/>
            <person name="Hill M.P."/>
            <person name="Moore S.D."/>
        </authorList>
    </citation>
    <scope>NUCLEOTIDE SEQUENCE</scope>
    <source>
        <strain evidence="1">SA</strain>
    </source>
</reference>
<name>A0A1B2CSC3_9BBAC</name>
<evidence type="ECO:0000313" key="1">
    <source>
        <dbReference type="EMBL" id="ANY57562.1"/>
    </source>
</evidence>
<organism evidence="1">
    <name type="scientific">Plutella xylostella granulovirus</name>
    <dbReference type="NCBI Taxonomy" id="98383"/>
    <lineage>
        <taxon>Viruses</taxon>
        <taxon>Viruses incertae sedis</taxon>
        <taxon>Naldaviricetes</taxon>
        <taxon>Lefavirales</taxon>
        <taxon>Baculoviridae</taxon>
        <taxon>Betabaculovirus</taxon>
        <taxon>Betabaculovirus pluxylostellae</taxon>
    </lineage>
</organism>
<proteinExistence type="predicted"/>
<accession>A0A1B2CSC3</accession>